<keyword evidence="4" id="KW-1185">Reference proteome</keyword>
<evidence type="ECO:0000256" key="1">
    <source>
        <dbReference type="SAM" id="MobiDB-lite"/>
    </source>
</evidence>
<dbReference type="InterPro" id="IPR023394">
    <property type="entry name" value="Sec7_C_sf"/>
</dbReference>
<dbReference type="InterPro" id="IPR016024">
    <property type="entry name" value="ARM-type_fold"/>
</dbReference>
<dbReference type="GO" id="GO:0016192">
    <property type="term" value="P:vesicle-mediated transport"/>
    <property type="evidence" value="ECO:0007669"/>
    <property type="project" value="UniProtKB-ARBA"/>
</dbReference>
<dbReference type="PANTHER" id="PTHR10663:SF388">
    <property type="entry name" value="GOLGI-SPECIFIC BREFELDIN A-RESISTANCE GUANINE NUCLEOTIDE EXCHANGE FACTOR 1"/>
    <property type="match status" value="1"/>
</dbReference>
<dbReference type="Gene3D" id="1.10.220.20">
    <property type="match status" value="1"/>
</dbReference>
<dbReference type="InterPro" id="IPR035999">
    <property type="entry name" value="Sec7_dom_sf"/>
</dbReference>
<dbReference type="GO" id="GO:0005085">
    <property type="term" value="F:guanyl-nucleotide exchange factor activity"/>
    <property type="evidence" value="ECO:0007669"/>
    <property type="project" value="InterPro"/>
</dbReference>
<dbReference type="Proteomes" id="UP001316803">
    <property type="component" value="Unassembled WGS sequence"/>
</dbReference>
<protein>
    <submittedName>
        <fullName evidence="3">GDP/GTP exchange factor for ARF</fullName>
    </submittedName>
</protein>
<sequence>MATADLTGTRPAQVDYVIRESASQHNGLSSIPSLPPLTNTVFQSAASEQHPRQQIGIRIEPVALVTQECITLTSAMRKHARWAQSSVSAILGGGASRSSLEVPDQGLSRRGSSRAGTPKIDPVGGKSRVGSITAQAEEDTTLASRWGLRGKKGRSVQDNPLLSAFAKLRRDLATCRNIATFDATALLHPFLQVIRSSSTSATITSLAVMSITKFLNYNLITIHSPRVGPAMHLLSAAITHCRFEASDTAADEVVLLRILRLMELIISRPEGSLLGDESICEMMSTGLSMCCQARLSEALRRSAEMAMVTMCQIVFGRLADLPVEQVPEQLPGRARSNTTRSMAQNGDEMKIQPPLEGSVMGNGAVPRHSTDDRSSYDSAPTAETHEPPNQEKEQPEDDEDEPATPYALPSIRELFRVLIDLLDPHNKQHTNAMRVMALRIIDVALEVAGPFIAEQPILAVMVEDDLCRHLLQLVRLEDMVVLNSSLRVAGTLLTTCRKLLKLQQELFLSYLVACLHPKVDIPQEPGIDPSLYEGIPQAPKLVKPAPSQPSSGRSTPVPVKDRRQLGLEGGSRRPEAREAMVETIGTLVRMPAFMAELFINYDCEVDRQDLCEDMIGLLSRNAFPDAATWSTTNVPPLCLDSLLTFIQFMAERADQTPATGSPERIAQLRNQRRRKKLIKSGSTKFNDNPKGGVAFLVKSGIIENPDDPVQIATFLKSTSHLSKKVLGEFITKKNNEELLKAFIAQFEFDGKRIDEALRDLLTSFRLPGESALIERIVQVFVDKYMKSAVPEGIADQDAAYVLTYAIIMLNTDLYNPQVKKTQKRMTVEDFSRNLRGCNGGQDFSFDYLQDIYDAIADNEIILPEEHDNKNAFEHAWKTLLLNTHNAGQLELCDTNAFDAEMFSATWKPIIATLCYVFMSASDDAVFSRIVVGFDQCAQLAARYDVPEAFDRIIYSLSQISTLAAEIPPSTSLNTEVQAGKKKIMVSELAVRLGRDFRAQLSTVLLFRSLNGHERAVGETWIYIVRILRNLFVNALISMPEQLANRLSDVGAIPLQPPSQVIDKDGKLAESGLFSTFTSYLSSYAADDPPEPSEEEMENTLSSVDCITACKVENVLANLLNLPAQQLEKLVNALLSEMPDAPSPVVVVKPDVRPAPVTARVNGTRNPKQGPEYDAGSVFLLELATRLTLRDDESVAVTGEAVTNALQSAVRNASSLHPLAASRIVQYLLDLLRHSYTHDFMRAPVVLHAISSFDDAILDHTATAVIKGLTLAINEPGPLRNDTTASPDFWSILQRLHQHKTEADNVLAILEKLTEDSSPSKAESSTFKGITPSSYAPALALATSFATAASLPGSIIEQRRDLAHRRSQKPRPPRPEDAAIVTRALKSITCIYSLSGLAPQLITQSALDRGEAWKEYWGAVFRGLAGVEGIGMSACREVRNRGISVLLRILLSEDPVKPEDVNTDDEQEAEDEDSDDEKKNKGDNEWTAIFSEVLFPLVARLLKPEVHKGDQMGMGETRVTMVTVLCKVFLRYFDLLGKIPGRVVRIAAPEEQDVQEAQAQKPVERTEYVLVRAWTGTLELLDRLMNASVGTKEGEALEEAVTEGVKNVLLVLGDGGYLVRPKAEDMGRQDDMTVQLWAETSRRLEVFLPGLLAELFPVPKAPVEMSEKKVEKEEA</sequence>
<feature type="compositionally biased region" description="Basic and acidic residues" evidence="1">
    <location>
        <begin position="383"/>
        <end position="393"/>
    </location>
</feature>
<feature type="region of interest" description="Disordered" evidence="1">
    <location>
        <begin position="329"/>
        <end position="404"/>
    </location>
</feature>
<proteinExistence type="predicted"/>
<dbReference type="EMBL" id="JAKLMC020000021">
    <property type="protein sequence ID" value="KAK5951237.1"/>
    <property type="molecule type" value="Genomic_DNA"/>
</dbReference>
<evidence type="ECO:0000313" key="3">
    <source>
        <dbReference type="EMBL" id="KAK5951237.1"/>
    </source>
</evidence>
<dbReference type="Pfam" id="PF23325">
    <property type="entry name" value="TPR_28"/>
    <property type="match status" value="2"/>
</dbReference>
<dbReference type="Gene3D" id="1.10.1000.11">
    <property type="entry name" value="Arf Nucleotide-binding Site Opener,domain 2"/>
    <property type="match status" value="1"/>
</dbReference>
<evidence type="ECO:0000313" key="4">
    <source>
        <dbReference type="Proteomes" id="UP001316803"/>
    </source>
</evidence>
<dbReference type="Pfam" id="PF01369">
    <property type="entry name" value="Sec7"/>
    <property type="match status" value="1"/>
</dbReference>
<feature type="region of interest" description="Disordered" evidence="1">
    <location>
        <begin position="539"/>
        <end position="577"/>
    </location>
</feature>
<dbReference type="InterPro" id="IPR032691">
    <property type="entry name" value="Mon2/Sec7/BIG1-like_HUS"/>
</dbReference>
<organism evidence="3 4">
    <name type="scientific">Knufia fluminis</name>
    <dbReference type="NCBI Taxonomy" id="191047"/>
    <lineage>
        <taxon>Eukaryota</taxon>
        <taxon>Fungi</taxon>
        <taxon>Dikarya</taxon>
        <taxon>Ascomycota</taxon>
        <taxon>Pezizomycotina</taxon>
        <taxon>Eurotiomycetes</taxon>
        <taxon>Chaetothyriomycetidae</taxon>
        <taxon>Chaetothyriales</taxon>
        <taxon>Trichomeriaceae</taxon>
        <taxon>Knufia</taxon>
    </lineage>
</organism>
<dbReference type="InterPro" id="IPR056604">
    <property type="entry name" value="GBF1-like_TPR"/>
</dbReference>
<name>A0AAN8EHZ5_9EURO</name>
<gene>
    <name evidence="3" type="primary">GEA2</name>
    <name evidence="3" type="ORF">OHC33_007655</name>
</gene>
<dbReference type="PROSITE" id="PS50190">
    <property type="entry name" value="SEC7"/>
    <property type="match status" value="1"/>
</dbReference>
<evidence type="ECO:0000259" key="2">
    <source>
        <dbReference type="PROSITE" id="PS50190"/>
    </source>
</evidence>
<accession>A0AAN8EHZ5</accession>
<feature type="region of interest" description="Disordered" evidence="1">
    <location>
        <begin position="97"/>
        <end position="127"/>
    </location>
</feature>
<feature type="domain" description="SEC7" evidence="2">
    <location>
        <begin position="667"/>
        <end position="858"/>
    </location>
</feature>
<dbReference type="GO" id="GO:0005794">
    <property type="term" value="C:Golgi apparatus"/>
    <property type="evidence" value="ECO:0007669"/>
    <property type="project" value="UniProtKB-ARBA"/>
</dbReference>
<dbReference type="SMART" id="SM00222">
    <property type="entry name" value="Sec7"/>
    <property type="match status" value="1"/>
</dbReference>
<reference evidence="3 4" key="1">
    <citation type="submission" date="2022-12" db="EMBL/GenBank/DDBJ databases">
        <title>Genomic features and morphological characterization of a novel Knufia sp. strain isolated from spacecraft assembly facility.</title>
        <authorList>
            <person name="Teixeira M."/>
            <person name="Chander A.M."/>
            <person name="Stajich J.E."/>
            <person name="Venkateswaran K."/>
        </authorList>
    </citation>
    <scope>NUCLEOTIDE SEQUENCE [LARGE SCALE GENOMIC DNA]</scope>
    <source>
        <strain evidence="3 4">FJI-L2-BK-P2</strain>
    </source>
</reference>
<feature type="compositionally biased region" description="Acidic residues" evidence="1">
    <location>
        <begin position="1460"/>
        <end position="1474"/>
    </location>
</feature>
<feature type="compositionally biased region" description="Polar residues" evidence="1">
    <location>
        <begin position="335"/>
        <end position="344"/>
    </location>
</feature>
<dbReference type="GO" id="GO:0032012">
    <property type="term" value="P:regulation of ARF protein signal transduction"/>
    <property type="evidence" value="ECO:0007669"/>
    <property type="project" value="InterPro"/>
</dbReference>
<dbReference type="PANTHER" id="PTHR10663">
    <property type="entry name" value="GUANYL-NUCLEOTIDE EXCHANGE FACTOR"/>
    <property type="match status" value="1"/>
</dbReference>
<dbReference type="SUPFAM" id="SSF48371">
    <property type="entry name" value="ARM repeat"/>
    <property type="match status" value="1"/>
</dbReference>
<dbReference type="SUPFAM" id="SSF48425">
    <property type="entry name" value="Sec7 domain"/>
    <property type="match status" value="1"/>
</dbReference>
<feature type="region of interest" description="Disordered" evidence="1">
    <location>
        <begin position="1456"/>
        <end position="1481"/>
    </location>
</feature>
<dbReference type="InterPro" id="IPR000904">
    <property type="entry name" value="Sec7_dom"/>
</dbReference>
<comment type="caution">
    <text evidence="3">The sequence shown here is derived from an EMBL/GenBank/DDBJ whole genome shotgun (WGS) entry which is preliminary data.</text>
</comment>
<dbReference type="Pfam" id="PF12783">
    <property type="entry name" value="Sec7-like_HUS"/>
    <property type="match status" value="1"/>
</dbReference>
<feature type="compositionally biased region" description="Basic and acidic residues" evidence="1">
    <location>
        <begin position="559"/>
        <end position="577"/>
    </location>
</feature>
<dbReference type="CDD" id="cd00171">
    <property type="entry name" value="Sec7"/>
    <property type="match status" value="1"/>
</dbReference>